<evidence type="ECO:0000256" key="2">
    <source>
        <dbReference type="ARBA" id="ARBA00006523"/>
    </source>
</evidence>
<evidence type="ECO:0000259" key="11">
    <source>
        <dbReference type="PROSITE" id="PS50850"/>
    </source>
</evidence>
<dbReference type="Pfam" id="PF07690">
    <property type="entry name" value="MFS_1"/>
    <property type="match status" value="1"/>
</dbReference>
<dbReference type="GO" id="GO:0022857">
    <property type="term" value="F:transmembrane transporter activity"/>
    <property type="evidence" value="ECO:0007669"/>
    <property type="project" value="InterPro"/>
</dbReference>
<feature type="transmembrane region" description="Helical" evidence="10">
    <location>
        <begin position="94"/>
        <end position="114"/>
    </location>
</feature>
<keyword evidence="7 10" id="KW-1133">Transmembrane helix</keyword>
<dbReference type="PROSITE" id="PS50850">
    <property type="entry name" value="MFS"/>
    <property type="match status" value="1"/>
</dbReference>
<organism evidence="12 13">
    <name type="scientific">Arthrobacter oryzae</name>
    <dbReference type="NCBI Taxonomy" id="409290"/>
    <lineage>
        <taxon>Bacteria</taxon>
        <taxon>Bacillati</taxon>
        <taxon>Actinomycetota</taxon>
        <taxon>Actinomycetes</taxon>
        <taxon>Micrococcales</taxon>
        <taxon>Micrococcaceae</taxon>
        <taxon>Arthrobacter</taxon>
    </lineage>
</organism>
<comment type="subcellular location">
    <subcellularLocation>
        <location evidence="1">Cell membrane</location>
        <topology evidence="1">Multi-pass membrane protein</topology>
    </subcellularLocation>
</comment>
<comment type="caution">
    <text evidence="12">The sequence shown here is derived from an EMBL/GenBank/DDBJ whole genome shotgun (WGS) entry which is preliminary data.</text>
</comment>
<feature type="transmembrane region" description="Helical" evidence="10">
    <location>
        <begin position="384"/>
        <end position="402"/>
    </location>
</feature>
<evidence type="ECO:0000313" key="12">
    <source>
        <dbReference type="EMBL" id="RKR12767.1"/>
    </source>
</evidence>
<evidence type="ECO:0000256" key="3">
    <source>
        <dbReference type="ARBA" id="ARBA00022448"/>
    </source>
</evidence>
<evidence type="ECO:0000256" key="1">
    <source>
        <dbReference type="ARBA" id="ARBA00004651"/>
    </source>
</evidence>
<dbReference type="InterPro" id="IPR020846">
    <property type="entry name" value="MFS_dom"/>
</dbReference>
<dbReference type="PANTHER" id="PTHR23535:SF2">
    <property type="entry name" value="SUGAR EFFLUX TRANSPORTER A-RELATED"/>
    <property type="match status" value="1"/>
</dbReference>
<dbReference type="InterPro" id="IPR011701">
    <property type="entry name" value="MFS"/>
</dbReference>
<keyword evidence="4" id="KW-1003">Cell membrane</keyword>
<dbReference type="PANTHER" id="PTHR23535">
    <property type="entry name" value="SUGAR EFFLUX TRANSPORTER A-RELATED"/>
    <property type="match status" value="1"/>
</dbReference>
<dbReference type="Proteomes" id="UP000276055">
    <property type="component" value="Unassembled WGS sequence"/>
</dbReference>
<evidence type="ECO:0000256" key="4">
    <source>
        <dbReference type="ARBA" id="ARBA00022475"/>
    </source>
</evidence>
<name>A0A495EA91_9MICC</name>
<feature type="transmembrane region" description="Helical" evidence="10">
    <location>
        <begin position="66"/>
        <end position="87"/>
    </location>
</feature>
<keyword evidence="8 10" id="KW-0472">Membrane</keyword>
<feature type="transmembrane region" description="Helical" evidence="10">
    <location>
        <begin position="37"/>
        <end position="60"/>
    </location>
</feature>
<feature type="transmembrane region" description="Helical" evidence="10">
    <location>
        <begin position="182"/>
        <end position="203"/>
    </location>
</feature>
<keyword evidence="6 10" id="KW-0812">Transmembrane</keyword>
<feature type="domain" description="Major facilitator superfamily (MFS) profile" evidence="11">
    <location>
        <begin position="29"/>
        <end position="407"/>
    </location>
</feature>
<reference evidence="12 13" key="1">
    <citation type="submission" date="2018-10" db="EMBL/GenBank/DDBJ databases">
        <title>Genomic Encyclopedia of Type Strains, Phase IV (KMG-IV): sequencing the most valuable type-strain genomes for metagenomic binning, comparative biology and taxonomic classification.</title>
        <authorList>
            <person name="Goeker M."/>
        </authorList>
    </citation>
    <scope>NUCLEOTIDE SEQUENCE [LARGE SCALE GENOMIC DNA]</scope>
    <source>
        <strain evidence="12 13">DSM 25586</strain>
    </source>
</reference>
<protein>
    <submittedName>
        <fullName evidence="12">SET family sugar efflux transporter-like MFS transporter</fullName>
    </submittedName>
</protein>
<dbReference type="OrthoDB" id="4859314at2"/>
<dbReference type="AlphaFoldDB" id="A0A495EA91"/>
<dbReference type="Gene3D" id="1.20.1250.20">
    <property type="entry name" value="MFS general substrate transporter like domains"/>
    <property type="match status" value="1"/>
</dbReference>
<dbReference type="SUPFAM" id="SSF103473">
    <property type="entry name" value="MFS general substrate transporter"/>
    <property type="match status" value="1"/>
</dbReference>
<evidence type="ECO:0000256" key="8">
    <source>
        <dbReference type="ARBA" id="ARBA00023136"/>
    </source>
</evidence>
<accession>A0A495EA91</accession>
<evidence type="ECO:0000256" key="7">
    <source>
        <dbReference type="ARBA" id="ARBA00022989"/>
    </source>
</evidence>
<sequence length="419" mass="42472">MRQRNRGVPGATVQNTGLPGAATRNAGRPRLLVSSAALLWGLQFALLNPALALLLVALYNATPADVGWVLAVYNAGGFVAALLVPAYADRVNNYLRPLLVCAGLTLALAGVLASTTSLPVAVIGLIALGGPAGVGVSLLFAHLKHSGAPRADVMKTRAVVSVAWVAGPPLATLIMGTLGNRAILLALAAVAVLNIATTAAMIRRKPQTSSDPQKPSGQDDDGPPLSRAGVAAVVFGFVALQATNSAAVSVMGLFVTGRLGLDVIWAGIALGVSAALEIPALLIIGRLSSRFSSYALITSGCLAGIAYYAAMAFVADPVGLIALQILNAWFFAIVAGVGLTLFQQIIPRPGLASGLYMNTRRVGAIVSGPVIALGSMTALGYQGVFVGCAALAVLALGAIALTRNLKAAPDPKAAESVPV</sequence>
<dbReference type="InterPro" id="IPR036259">
    <property type="entry name" value="MFS_trans_sf"/>
</dbReference>
<dbReference type="GO" id="GO:0005886">
    <property type="term" value="C:plasma membrane"/>
    <property type="evidence" value="ECO:0007669"/>
    <property type="project" value="UniProtKB-SubCell"/>
</dbReference>
<evidence type="ECO:0000256" key="9">
    <source>
        <dbReference type="SAM" id="MobiDB-lite"/>
    </source>
</evidence>
<dbReference type="EMBL" id="RBIR01000011">
    <property type="protein sequence ID" value="RKR12767.1"/>
    <property type="molecule type" value="Genomic_DNA"/>
</dbReference>
<evidence type="ECO:0000256" key="10">
    <source>
        <dbReference type="SAM" id="Phobius"/>
    </source>
</evidence>
<evidence type="ECO:0000256" key="6">
    <source>
        <dbReference type="ARBA" id="ARBA00022692"/>
    </source>
</evidence>
<gene>
    <name evidence="12" type="ORF">C8D78_3674</name>
</gene>
<feature type="transmembrane region" description="Helical" evidence="10">
    <location>
        <begin position="224"/>
        <end position="243"/>
    </location>
</feature>
<feature type="transmembrane region" description="Helical" evidence="10">
    <location>
        <begin position="263"/>
        <end position="284"/>
    </location>
</feature>
<keyword evidence="5" id="KW-0762">Sugar transport</keyword>
<feature type="transmembrane region" description="Helical" evidence="10">
    <location>
        <begin position="321"/>
        <end position="342"/>
    </location>
</feature>
<feature type="region of interest" description="Disordered" evidence="9">
    <location>
        <begin position="1"/>
        <end position="22"/>
    </location>
</feature>
<evidence type="ECO:0000313" key="13">
    <source>
        <dbReference type="Proteomes" id="UP000276055"/>
    </source>
</evidence>
<comment type="similarity">
    <text evidence="2">Belongs to the major facilitator superfamily. Set transporter family.</text>
</comment>
<proteinExistence type="inferred from homology"/>
<evidence type="ECO:0000256" key="5">
    <source>
        <dbReference type="ARBA" id="ARBA00022597"/>
    </source>
</evidence>
<feature type="transmembrane region" description="Helical" evidence="10">
    <location>
        <begin position="362"/>
        <end position="378"/>
    </location>
</feature>
<feature type="transmembrane region" description="Helical" evidence="10">
    <location>
        <begin position="155"/>
        <end position="176"/>
    </location>
</feature>
<dbReference type="RefSeq" id="WP_120955261.1">
    <property type="nucleotide sequence ID" value="NZ_RBIR01000011.1"/>
</dbReference>
<keyword evidence="3" id="KW-0813">Transport</keyword>
<feature type="transmembrane region" description="Helical" evidence="10">
    <location>
        <begin position="120"/>
        <end position="143"/>
    </location>
</feature>
<feature type="transmembrane region" description="Helical" evidence="10">
    <location>
        <begin position="291"/>
        <end position="315"/>
    </location>
</feature>